<dbReference type="PANTHER" id="PTHR30136">
    <property type="entry name" value="HELIX-TURN-HELIX TRANSCRIPTIONAL REGULATOR, ICLR FAMILY"/>
    <property type="match status" value="1"/>
</dbReference>
<feature type="compositionally biased region" description="Pro residues" evidence="1">
    <location>
        <begin position="255"/>
        <end position="264"/>
    </location>
</feature>
<evidence type="ECO:0000313" key="3">
    <source>
        <dbReference type="EMBL" id="WEB38177.1"/>
    </source>
</evidence>
<name>A0ABY8A3A6_9ACTN</name>
<proteinExistence type="predicted"/>
<feature type="domain" description="IclR-ED" evidence="2">
    <location>
        <begin position="365"/>
        <end position="554"/>
    </location>
</feature>
<dbReference type="InterPro" id="IPR029016">
    <property type="entry name" value="GAF-like_dom_sf"/>
</dbReference>
<evidence type="ECO:0000256" key="1">
    <source>
        <dbReference type="SAM" id="MobiDB-lite"/>
    </source>
</evidence>
<reference evidence="3 4" key="1">
    <citation type="submission" date="2022-03" db="EMBL/GenBank/DDBJ databases">
        <title>Streptomyces yunnanensis P86,complete genome.</title>
        <authorList>
            <person name="Chen S."/>
            <person name="Zhang Q."/>
        </authorList>
    </citation>
    <scope>NUCLEOTIDE SEQUENCE [LARGE SCALE GENOMIC DNA]</scope>
    <source>
        <strain evidence="3 4">P86</strain>
    </source>
</reference>
<protein>
    <recommendedName>
        <fullName evidence="2">IclR-ED domain-containing protein</fullName>
    </recommendedName>
</protein>
<feature type="region of interest" description="Disordered" evidence="1">
    <location>
        <begin position="545"/>
        <end position="580"/>
    </location>
</feature>
<dbReference type="InterPro" id="IPR050707">
    <property type="entry name" value="HTH_MetabolicPath_Reg"/>
</dbReference>
<dbReference type="InterPro" id="IPR014757">
    <property type="entry name" value="Tscrpt_reg_IclR_C"/>
</dbReference>
<feature type="compositionally biased region" description="Low complexity" evidence="1">
    <location>
        <begin position="545"/>
        <end position="569"/>
    </location>
</feature>
<dbReference type="PANTHER" id="PTHR30136:SF24">
    <property type="entry name" value="HTH-TYPE TRANSCRIPTIONAL REPRESSOR ALLR"/>
    <property type="match status" value="1"/>
</dbReference>
<evidence type="ECO:0000259" key="2">
    <source>
        <dbReference type="PROSITE" id="PS51078"/>
    </source>
</evidence>
<sequence>MSRYDGHGGGAGRPEPVVPAGLATLLAQLAGPPDFWDRPCGDFGPLTSQYPMTTEDRAHANSLYRLGSKALARHELPLAAQWLGEAAEAGHPGALFRLAALAARTGKGGGAGVRFLVAEAARHGHGDARALLKSMTGRTDGAAEAPRIEDPQFIDEVRDGMGKSAAPDAPHDIARAGDCAPPLEAGPGGNVAMAAGRLVPVPAPRLGNLPRPGRRHQPPPRLEAEPPSSPPPRHARRDCAGPADAAPRGEGLLLPLPPRQPGPVPDTGADEAGGRDPWWSANSLRPAVLTEMARRTVAYADTPQQWKAAARALDILYLVDAADGITTRDLARRSGLALGPVAWLLHWLRGQQLISTVAGVHVPGPLVEMTRRPERRGQLLQQTLTGLRDRLGAAVYVSDYADGDVNVLHTAHGPQAPPVTEWVAFRDTAHASAVGKSLLAQLDFDDRMNHLARHRPIKLTSRTITNPRALFEALDGHGPHAAQFDLLEYSDREVCAAFPLGIPGRATCVALSLPAEQRHRLLPAAQALSERSAGLLMALMLTDDTTTIRRPPPSTTTGGTPPAADAGAGHALPRLHVSHR</sequence>
<feature type="region of interest" description="Disordered" evidence="1">
    <location>
        <begin position="202"/>
        <end position="280"/>
    </location>
</feature>
<keyword evidence="4" id="KW-1185">Reference proteome</keyword>
<dbReference type="PROSITE" id="PS51078">
    <property type="entry name" value="ICLR_ED"/>
    <property type="match status" value="1"/>
</dbReference>
<evidence type="ECO:0000313" key="4">
    <source>
        <dbReference type="Proteomes" id="UP001218629"/>
    </source>
</evidence>
<dbReference type="RefSeq" id="WP_275305892.1">
    <property type="nucleotide sequence ID" value="NZ_CP095749.1"/>
</dbReference>
<dbReference type="Pfam" id="PF01614">
    <property type="entry name" value="IclR_C"/>
    <property type="match status" value="1"/>
</dbReference>
<dbReference type="Proteomes" id="UP001218629">
    <property type="component" value="Chromosome"/>
</dbReference>
<gene>
    <name evidence="3" type="ORF">MOV08_01875</name>
</gene>
<dbReference type="EMBL" id="CP095749">
    <property type="protein sequence ID" value="WEB38177.1"/>
    <property type="molecule type" value="Genomic_DNA"/>
</dbReference>
<dbReference type="Gene3D" id="3.30.450.40">
    <property type="match status" value="1"/>
</dbReference>
<organism evidence="3 4">
    <name type="scientific">Streptomyces yunnanensis</name>
    <dbReference type="NCBI Taxonomy" id="156453"/>
    <lineage>
        <taxon>Bacteria</taxon>
        <taxon>Bacillati</taxon>
        <taxon>Actinomycetota</taxon>
        <taxon>Actinomycetes</taxon>
        <taxon>Kitasatosporales</taxon>
        <taxon>Streptomycetaceae</taxon>
        <taxon>Streptomyces</taxon>
    </lineage>
</organism>
<dbReference type="SUPFAM" id="SSF55781">
    <property type="entry name" value="GAF domain-like"/>
    <property type="match status" value="1"/>
</dbReference>
<feature type="region of interest" description="Disordered" evidence="1">
    <location>
        <begin position="160"/>
        <end position="182"/>
    </location>
</feature>
<accession>A0ABY8A3A6</accession>